<proteinExistence type="predicted"/>
<feature type="region of interest" description="Disordered" evidence="1">
    <location>
        <begin position="58"/>
        <end position="82"/>
    </location>
</feature>
<protein>
    <submittedName>
        <fullName evidence="2">Uncharacterized protein</fullName>
    </submittedName>
</protein>
<accession>A0A839DV60</accession>
<feature type="region of interest" description="Disordered" evidence="1">
    <location>
        <begin position="1"/>
        <end position="22"/>
    </location>
</feature>
<dbReference type="AlphaFoldDB" id="A0A839DV60"/>
<evidence type="ECO:0000313" key="3">
    <source>
        <dbReference type="Proteomes" id="UP000569329"/>
    </source>
</evidence>
<dbReference type="EMBL" id="JACGWZ010000001">
    <property type="protein sequence ID" value="MBA8823051.1"/>
    <property type="molecule type" value="Genomic_DNA"/>
</dbReference>
<evidence type="ECO:0000313" key="2">
    <source>
        <dbReference type="EMBL" id="MBA8823051.1"/>
    </source>
</evidence>
<reference evidence="2 3" key="1">
    <citation type="submission" date="2020-07" db="EMBL/GenBank/DDBJ databases">
        <title>Sequencing the genomes of 1000 actinobacteria strains.</title>
        <authorList>
            <person name="Klenk H.-P."/>
        </authorList>
    </citation>
    <scope>NUCLEOTIDE SEQUENCE [LARGE SCALE GENOMIC DNA]</scope>
    <source>
        <strain evidence="2 3">DSM 45975</strain>
    </source>
</reference>
<evidence type="ECO:0000256" key="1">
    <source>
        <dbReference type="SAM" id="MobiDB-lite"/>
    </source>
</evidence>
<sequence length="114" mass="12505">MNAQSSTPHTAPYSSEGSDPAGEVCEPVLRWERVTLAYGPPASSRRDTWVDHQGYVHERRPGSHDRISRCGKTMGPNNPAPPARACSECVNAYLRVYAANHDCRTSQCTHRGAP</sequence>
<name>A0A839DV60_9PSEU</name>
<comment type="caution">
    <text evidence="2">The sequence shown here is derived from an EMBL/GenBank/DDBJ whole genome shotgun (WGS) entry which is preliminary data.</text>
</comment>
<keyword evidence="3" id="KW-1185">Reference proteome</keyword>
<feature type="compositionally biased region" description="Basic and acidic residues" evidence="1">
    <location>
        <begin position="58"/>
        <end position="68"/>
    </location>
</feature>
<organism evidence="2 3">
    <name type="scientific">Halosaccharopolyspora lacisalsi</name>
    <dbReference type="NCBI Taxonomy" id="1000566"/>
    <lineage>
        <taxon>Bacteria</taxon>
        <taxon>Bacillati</taxon>
        <taxon>Actinomycetota</taxon>
        <taxon>Actinomycetes</taxon>
        <taxon>Pseudonocardiales</taxon>
        <taxon>Pseudonocardiaceae</taxon>
        <taxon>Halosaccharopolyspora</taxon>
    </lineage>
</organism>
<dbReference type="Proteomes" id="UP000569329">
    <property type="component" value="Unassembled WGS sequence"/>
</dbReference>
<gene>
    <name evidence="2" type="ORF">FHX42_000380</name>
</gene>
<feature type="compositionally biased region" description="Polar residues" evidence="1">
    <location>
        <begin position="1"/>
        <end position="17"/>
    </location>
</feature>